<reference evidence="3" key="1">
    <citation type="submission" date="2020-11" db="EMBL/GenBank/DDBJ databases">
        <authorList>
            <person name="Tran Van P."/>
        </authorList>
    </citation>
    <scope>NUCLEOTIDE SEQUENCE</scope>
</reference>
<sequence>MLHDRVAEGPLPFATLGHCVADSVFQRGRNIFFCIIIFVIVLIIFSRFNDDMWHSTINQELDLFFTTNPRIGQAKQSTGRTSGDVAYAMPNDVPGLTPV</sequence>
<evidence type="ECO:0000256" key="1">
    <source>
        <dbReference type="SAM" id="MobiDB-lite"/>
    </source>
</evidence>
<keyword evidence="2" id="KW-0812">Transmembrane</keyword>
<dbReference type="EMBL" id="OB793537">
    <property type="protein sequence ID" value="CAD7427746.1"/>
    <property type="molecule type" value="Genomic_DNA"/>
</dbReference>
<feature type="transmembrane region" description="Helical" evidence="2">
    <location>
        <begin position="30"/>
        <end position="48"/>
    </location>
</feature>
<accession>A0A7R9HLX7</accession>
<keyword evidence="2" id="KW-0472">Membrane</keyword>
<proteinExistence type="predicted"/>
<feature type="region of interest" description="Disordered" evidence="1">
    <location>
        <begin position="74"/>
        <end position="99"/>
    </location>
</feature>
<name>A0A7R9HLX7_9NEOP</name>
<dbReference type="AlphaFoldDB" id="A0A7R9HLX7"/>
<evidence type="ECO:0000256" key="2">
    <source>
        <dbReference type="SAM" id="Phobius"/>
    </source>
</evidence>
<protein>
    <submittedName>
        <fullName evidence="3">Uncharacterized protein</fullName>
    </submittedName>
</protein>
<evidence type="ECO:0000313" key="3">
    <source>
        <dbReference type="EMBL" id="CAD7427746.1"/>
    </source>
</evidence>
<gene>
    <name evidence="3" type="ORF">TMSB3V08_LOCUS4575</name>
</gene>
<keyword evidence="2" id="KW-1133">Transmembrane helix</keyword>
<organism evidence="3">
    <name type="scientific">Timema monikensis</name>
    <dbReference type="NCBI Taxonomy" id="170555"/>
    <lineage>
        <taxon>Eukaryota</taxon>
        <taxon>Metazoa</taxon>
        <taxon>Ecdysozoa</taxon>
        <taxon>Arthropoda</taxon>
        <taxon>Hexapoda</taxon>
        <taxon>Insecta</taxon>
        <taxon>Pterygota</taxon>
        <taxon>Neoptera</taxon>
        <taxon>Polyneoptera</taxon>
        <taxon>Phasmatodea</taxon>
        <taxon>Timematodea</taxon>
        <taxon>Timematoidea</taxon>
        <taxon>Timematidae</taxon>
        <taxon>Timema</taxon>
    </lineage>
</organism>